<evidence type="ECO:0000256" key="1">
    <source>
        <dbReference type="SAM" id="SignalP"/>
    </source>
</evidence>
<dbReference type="RefSeq" id="WP_141443733.1">
    <property type="nucleotide sequence ID" value="NZ_CP038231.1"/>
</dbReference>
<organism evidence="2 3">
    <name type="scientific">Formicincola oecophyllae</name>
    <dbReference type="NCBI Taxonomy" id="2558361"/>
    <lineage>
        <taxon>Bacteria</taxon>
        <taxon>Pseudomonadati</taxon>
        <taxon>Pseudomonadota</taxon>
        <taxon>Alphaproteobacteria</taxon>
        <taxon>Acetobacterales</taxon>
        <taxon>Acetobacteraceae</taxon>
        <taxon>Formicincola</taxon>
    </lineage>
</organism>
<dbReference type="Proteomes" id="UP000318709">
    <property type="component" value="Chromosome"/>
</dbReference>
<accession>A0A4Y6U990</accession>
<dbReference type="KEGG" id="swf:E3E12_07385"/>
<keyword evidence="3" id="KW-1185">Reference proteome</keyword>
<protein>
    <recommendedName>
        <fullName evidence="4">Pectate lyase superfamily protein domain-containing protein</fullName>
    </recommendedName>
</protein>
<evidence type="ECO:0000313" key="3">
    <source>
        <dbReference type="Proteomes" id="UP000318709"/>
    </source>
</evidence>
<dbReference type="SUPFAM" id="SSF51126">
    <property type="entry name" value="Pectin lyase-like"/>
    <property type="match status" value="1"/>
</dbReference>
<evidence type="ECO:0000313" key="2">
    <source>
        <dbReference type="EMBL" id="QDH14029.1"/>
    </source>
</evidence>
<evidence type="ECO:0008006" key="4">
    <source>
        <dbReference type="Google" id="ProtNLM"/>
    </source>
</evidence>
<dbReference type="Gene3D" id="2.160.20.10">
    <property type="entry name" value="Single-stranded right-handed beta-helix, Pectin lyase-like"/>
    <property type="match status" value="1"/>
</dbReference>
<proteinExistence type="predicted"/>
<name>A0A4Y6U990_9PROT</name>
<dbReference type="EMBL" id="CP038231">
    <property type="protein sequence ID" value="QDH14029.1"/>
    <property type="molecule type" value="Genomic_DNA"/>
</dbReference>
<dbReference type="InterPro" id="IPR012334">
    <property type="entry name" value="Pectin_lyas_fold"/>
</dbReference>
<dbReference type="InterPro" id="IPR011050">
    <property type="entry name" value="Pectin_lyase_fold/virulence"/>
</dbReference>
<feature type="chain" id="PRO_5021188727" description="Pectate lyase superfamily protein domain-containing protein" evidence="1">
    <location>
        <begin position="29"/>
        <end position="469"/>
    </location>
</feature>
<keyword evidence="1" id="KW-0732">Signal</keyword>
<gene>
    <name evidence="2" type="ORF">E3E12_07385</name>
</gene>
<reference evidence="2 3" key="1">
    <citation type="submission" date="2019-03" db="EMBL/GenBank/DDBJ databases">
        <title>The complete genome sequence of Swingsia_sp. F3b2 LMG30590(T).</title>
        <authorList>
            <person name="Chua K.-O."/>
            <person name="Chan K.-G."/>
            <person name="See-Too W.-S."/>
        </authorList>
    </citation>
    <scope>NUCLEOTIDE SEQUENCE [LARGE SCALE GENOMIC DNA]</scope>
    <source>
        <strain evidence="2 3">F3b2</strain>
    </source>
</reference>
<feature type="signal peptide" evidence="1">
    <location>
        <begin position="1"/>
        <end position="28"/>
    </location>
</feature>
<dbReference type="OrthoDB" id="9767990at2"/>
<dbReference type="AlphaFoldDB" id="A0A4Y6U990"/>
<sequence length="469" mass="48675">MAKPFSLAALTALPLLSALVLPCLPANAATDISLDTSTAQGAVLARTEAERQSTFMEPQDFLNASQGQTPAGLVQGQVDVGPIINTMLGQGVRNIYLPCGFYKLATTIKLVSLSTLAGSGACTMLSLQSTTGNAIEGAGVSLTVVRDFIVQADVKRTSGAAIAYIMSSTQNPFENQIRNISFTNGGTGLQRYHYDNIYLEGANSTHISHVSGRGASHNGITLTGTTLRSVDNYVTDSGFDSYGRAPLELIWASGVYMSSLDLLGSQMAGVLVDPDTKHEVDGLRATAVLADSNIGPGWLLGGSGPITEFNITNCWGSTNGFKPGTLEVAGIAQGFTITNPQANDIVVASSEFHANTGTGIDIQQGTHIIVNGNTVFMNSAGQGNENRFPGINVGTDPNLVTVTNNQSGAGGEAQNIQTKSAQRYGILSTQAVDGTHYALFLGNMGTGNQSGAFSIPTGPSVVAANNIGF</sequence>